<dbReference type="SUPFAM" id="SSF56784">
    <property type="entry name" value="HAD-like"/>
    <property type="match status" value="1"/>
</dbReference>
<dbReference type="PATRIC" id="fig|45068.5.peg.1919"/>
<dbReference type="PANTHER" id="PTHR46193:SF9">
    <property type="entry name" value="HALOACID DEHALOGENASE-LIKE HYDROLASE DOMAIN-CONTAINING PROTEIN SGPP"/>
    <property type="match status" value="1"/>
</dbReference>
<dbReference type="InterPro" id="IPR041492">
    <property type="entry name" value="HAD_2"/>
</dbReference>
<dbReference type="Gene3D" id="1.10.150.240">
    <property type="entry name" value="Putative phosphatase, domain 2"/>
    <property type="match status" value="1"/>
</dbReference>
<proteinExistence type="inferred from homology"/>
<keyword evidence="7" id="KW-1185">Reference proteome</keyword>
<dbReference type="Gene3D" id="3.90.550.10">
    <property type="entry name" value="Spore Coat Polysaccharide Biosynthesis Protein SpsA, Chain A"/>
    <property type="match status" value="1"/>
</dbReference>
<evidence type="ECO:0000259" key="5">
    <source>
        <dbReference type="Pfam" id="PF00483"/>
    </source>
</evidence>
<keyword evidence="4" id="KW-0460">Magnesium</keyword>
<evidence type="ECO:0000313" key="6">
    <source>
        <dbReference type="EMBL" id="KTD20146.1"/>
    </source>
</evidence>
<dbReference type="Pfam" id="PF13419">
    <property type="entry name" value="HAD_2"/>
    <property type="match status" value="1"/>
</dbReference>
<dbReference type="NCBIfam" id="TIGR01509">
    <property type="entry name" value="HAD-SF-IA-v3"/>
    <property type="match status" value="1"/>
</dbReference>
<dbReference type="PRINTS" id="PR00413">
    <property type="entry name" value="HADHALOGNASE"/>
</dbReference>
<dbReference type="InterPro" id="IPR029044">
    <property type="entry name" value="Nucleotide-diphossugar_trans"/>
</dbReference>
<name>A0A0W0VJ60_9GAMM</name>
<dbReference type="GO" id="GO:0046872">
    <property type="term" value="F:metal ion binding"/>
    <property type="evidence" value="ECO:0007669"/>
    <property type="project" value="UniProtKB-KW"/>
</dbReference>
<dbReference type="InterPro" id="IPR051600">
    <property type="entry name" value="Beta-PGM-like"/>
</dbReference>
<comment type="caution">
    <text evidence="6">The sequence shown here is derived from an EMBL/GenBank/DDBJ whole genome shotgun (WGS) entry which is preliminary data.</text>
</comment>
<dbReference type="GO" id="GO:0003824">
    <property type="term" value="F:catalytic activity"/>
    <property type="evidence" value="ECO:0007669"/>
    <property type="project" value="UniProtKB-ARBA"/>
</dbReference>
<dbReference type="CDD" id="cd04183">
    <property type="entry name" value="GT2_BcE_like"/>
    <property type="match status" value="1"/>
</dbReference>
<comment type="similarity">
    <text evidence="2">Belongs to the HAD-like hydrolase superfamily. CbbY/CbbZ/Gph/YieH family.</text>
</comment>
<dbReference type="STRING" id="45068.Llon_1767"/>
<keyword evidence="3" id="KW-0479">Metal-binding</keyword>
<dbReference type="InterPro" id="IPR023198">
    <property type="entry name" value="PGP-like_dom2"/>
</dbReference>
<dbReference type="InterPro" id="IPR005835">
    <property type="entry name" value="NTP_transferase_dom"/>
</dbReference>
<evidence type="ECO:0000313" key="7">
    <source>
        <dbReference type="Proteomes" id="UP000054997"/>
    </source>
</evidence>
<evidence type="ECO:0000256" key="1">
    <source>
        <dbReference type="ARBA" id="ARBA00001946"/>
    </source>
</evidence>
<reference evidence="6 7" key="1">
    <citation type="submission" date="2015-11" db="EMBL/GenBank/DDBJ databases">
        <title>Genomic analysis of 38 Legionella species identifies large and diverse effector repertoires.</title>
        <authorList>
            <person name="Burstein D."/>
            <person name="Amaro F."/>
            <person name="Zusman T."/>
            <person name="Lifshitz Z."/>
            <person name="Cohen O."/>
            <person name="Gilbert J.A."/>
            <person name="Pupko T."/>
            <person name="Shuman H.A."/>
            <person name="Segal G."/>
        </authorList>
    </citation>
    <scope>NUCLEOTIDE SEQUENCE [LARGE SCALE GENOMIC DNA]</scope>
    <source>
        <strain evidence="6 7">ATCC 49505</strain>
    </source>
</reference>
<dbReference type="PANTHER" id="PTHR46193">
    <property type="entry name" value="6-PHOSPHOGLUCONATE PHOSPHATASE"/>
    <property type="match status" value="1"/>
</dbReference>
<sequence>MNIKLVIFDLDGVLVDTREHHFVALNRALASVDERFVISRRDHLQLFDGLSTKRKLDLLSETRGLDTNLHPRIWEKKQQLTFQVIDEMLAPDPEISRLFKQLKQDNFKIYVCSNSIRETVKQILLKMELMHYVDYFISNQDVHSPKPHPEMYWRAMIKEKVLPKETLIVEDSYVGRTAAISSGANLCAVKSPADVTVARIYQHMQKQVVSAKWTDETMNVLIPMAGAGSRFVNAGFTFPKPLISIGEKPMIQLAVENLNVSANFIFIVRRDHYEAYHLESMLKIIAPGCKIIITDGVTEGACCSTLLAERYIDNDAPLLIANSDQYIEWESGAFFHAMNAPHIDGGILTFESTHPKWSYIRLDEHGNVALLREKEVISNQATVGIYYWTRGQDYVRYAKQMIAKNIRVNNEFYVAPVYNEAIADGLKFKAYAVDKMWGLGTPEDLQHFLNHHNIETQVPKKLKQAMEHEPVSG</sequence>
<dbReference type="Pfam" id="PF00483">
    <property type="entry name" value="NTP_transferase"/>
    <property type="match status" value="1"/>
</dbReference>
<dbReference type="AlphaFoldDB" id="A0A0W0VJ60"/>
<dbReference type="EMBL" id="LNYK01000030">
    <property type="protein sequence ID" value="KTD20146.1"/>
    <property type="molecule type" value="Genomic_DNA"/>
</dbReference>
<accession>A0A0W0VJ60</accession>
<dbReference type="InterPro" id="IPR023214">
    <property type="entry name" value="HAD_sf"/>
</dbReference>
<dbReference type="OrthoDB" id="9788272at2"/>
<evidence type="ECO:0000256" key="4">
    <source>
        <dbReference type="ARBA" id="ARBA00022842"/>
    </source>
</evidence>
<dbReference type="SUPFAM" id="SSF53448">
    <property type="entry name" value="Nucleotide-diphospho-sugar transferases"/>
    <property type="match status" value="1"/>
</dbReference>
<evidence type="ECO:0000256" key="2">
    <source>
        <dbReference type="ARBA" id="ARBA00006171"/>
    </source>
</evidence>
<dbReference type="SFLD" id="SFLDS00003">
    <property type="entry name" value="Haloacid_Dehalogenase"/>
    <property type="match status" value="1"/>
</dbReference>
<dbReference type="InterPro" id="IPR006439">
    <property type="entry name" value="HAD-SF_hydro_IA"/>
</dbReference>
<dbReference type="RefSeq" id="WP_083503311.1">
    <property type="nucleotide sequence ID" value="NZ_CAAAHZ010000009.1"/>
</dbReference>
<protein>
    <submittedName>
        <fullName evidence="6">Beta-phosphoglucomutase</fullName>
    </submittedName>
</protein>
<feature type="domain" description="Nucleotidyl transferase" evidence="5">
    <location>
        <begin position="224"/>
        <end position="398"/>
    </location>
</feature>
<organism evidence="6 7">
    <name type="scientific">Legionella londiniensis</name>
    <dbReference type="NCBI Taxonomy" id="45068"/>
    <lineage>
        <taxon>Bacteria</taxon>
        <taxon>Pseudomonadati</taxon>
        <taxon>Pseudomonadota</taxon>
        <taxon>Gammaproteobacteria</taxon>
        <taxon>Legionellales</taxon>
        <taxon>Legionellaceae</taxon>
        <taxon>Legionella</taxon>
    </lineage>
</organism>
<gene>
    <name evidence="6" type="ORF">Llon_1767</name>
</gene>
<dbReference type="Gene3D" id="3.40.50.1000">
    <property type="entry name" value="HAD superfamily/HAD-like"/>
    <property type="match status" value="1"/>
</dbReference>
<dbReference type="Proteomes" id="UP000054997">
    <property type="component" value="Unassembled WGS sequence"/>
</dbReference>
<evidence type="ECO:0000256" key="3">
    <source>
        <dbReference type="ARBA" id="ARBA00022723"/>
    </source>
</evidence>
<dbReference type="SFLD" id="SFLDG01129">
    <property type="entry name" value="C1.5:_HAD__Beta-PGM__Phosphata"/>
    <property type="match status" value="1"/>
</dbReference>
<dbReference type="InterPro" id="IPR036412">
    <property type="entry name" value="HAD-like_sf"/>
</dbReference>
<comment type="cofactor">
    <cofactor evidence="1">
        <name>Mg(2+)</name>
        <dbReference type="ChEBI" id="CHEBI:18420"/>
    </cofactor>
</comment>